<proteinExistence type="predicted"/>
<evidence type="ECO:0000313" key="1">
    <source>
        <dbReference type="EMBL" id="MDC0679114.1"/>
    </source>
</evidence>
<sequence length="54" mass="5775">MRCVPAPVVAWLRLAEQARWLLHAGLGTVLVDDDDAAPLLDGQVLRSPVIGMPA</sequence>
<name>A0ABT5BY78_9BACT</name>
<accession>A0ABT5BY78</accession>
<protein>
    <submittedName>
        <fullName evidence="1">Uncharacterized protein</fullName>
    </submittedName>
</protein>
<reference evidence="1 2" key="1">
    <citation type="submission" date="2023-01" db="EMBL/GenBank/DDBJ databases">
        <title>Minimal conservation of predation-associated metabolite biosynthetic gene clusters underscores biosynthetic potential of Myxococcota including descriptions for ten novel species: Archangium lansinium sp. nov., Myxococcus landrumus sp. nov., Nannocystis bai.</title>
        <authorList>
            <person name="Ahearne A."/>
            <person name="Stevens C."/>
            <person name="Dowd S."/>
        </authorList>
    </citation>
    <scope>NUCLEOTIDE SEQUENCE [LARGE SCALE GENOMIC DNA]</scope>
    <source>
        <strain evidence="1 2">WIWO2</strain>
    </source>
</reference>
<dbReference type="Proteomes" id="UP001217485">
    <property type="component" value="Unassembled WGS sequence"/>
</dbReference>
<keyword evidence="2" id="KW-1185">Reference proteome</keyword>
<dbReference type="RefSeq" id="WP_272096059.1">
    <property type="nucleotide sequence ID" value="NZ_JAQNDK010000002.1"/>
</dbReference>
<dbReference type="EMBL" id="JAQNDK010000002">
    <property type="protein sequence ID" value="MDC0679114.1"/>
    <property type="molecule type" value="Genomic_DNA"/>
</dbReference>
<gene>
    <name evidence="1" type="ORF">POL72_15325</name>
</gene>
<organism evidence="1 2">
    <name type="scientific">Sorangium atrum</name>
    <dbReference type="NCBI Taxonomy" id="2995308"/>
    <lineage>
        <taxon>Bacteria</taxon>
        <taxon>Pseudomonadati</taxon>
        <taxon>Myxococcota</taxon>
        <taxon>Polyangia</taxon>
        <taxon>Polyangiales</taxon>
        <taxon>Polyangiaceae</taxon>
        <taxon>Sorangium</taxon>
    </lineage>
</organism>
<evidence type="ECO:0000313" key="2">
    <source>
        <dbReference type="Proteomes" id="UP001217485"/>
    </source>
</evidence>
<comment type="caution">
    <text evidence="1">The sequence shown here is derived from an EMBL/GenBank/DDBJ whole genome shotgun (WGS) entry which is preliminary data.</text>
</comment>